<dbReference type="RefSeq" id="WP_009384015.1">
    <property type="nucleotide sequence ID" value="NZ_AMSQ01000013.1"/>
</dbReference>
<keyword evidence="5 8" id="KW-0378">Hydrolase</keyword>
<dbReference type="EMBL" id="AMSQ01000013">
    <property type="protein sequence ID" value="EKU47120.1"/>
    <property type="molecule type" value="Genomic_DNA"/>
</dbReference>
<dbReference type="STRING" id="1229783.C273_08446"/>
<dbReference type="eggNOG" id="COG1254">
    <property type="taxonomic scope" value="Bacteria"/>
</dbReference>
<evidence type="ECO:0000313" key="8">
    <source>
        <dbReference type="EMBL" id="EKU47120.1"/>
    </source>
</evidence>
<dbReference type="InterPro" id="IPR001792">
    <property type="entry name" value="Acylphosphatase-like_dom"/>
</dbReference>
<dbReference type="Pfam" id="PF00708">
    <property type="entry name" value="Acylphosphatase"/>
    <property type="match status" value="1"/>
</dbReference>
<comment type="caution">
    <text evidence="8">The sequence shown here is derived from an EMBL/GenBank/DDBJ whole genome shotgun (WGS) entry which is preliminary data.</text>
</comment>
<dbReference type="InterPro" id="IPR017968">
    <property type="entry name" value="Acylphosphatase_CS"/>
</dbReference>
<comment type="catalytic activity">
    <reaction evidence="4 5">
        <text>an acyl phosphate + H2O = a carboxylate + phosphate + H(+)</text>
        <dbReference type="Rhea" id="RHEA:14965"/>
        <dbReference type="ChEBI" id="CHEBI:15377"/>
        <dbReference type="ChEBI" id="CHEBI:15378"/>
        <dbReference type="ChEBI" id="CHEBI:29067"/>
        <dbReference type="ChEBI" id="CHEBI:43474"/>
        <dbReference type="ChEBI" id="CHEBI:59918"/>
        <dbReference type="EC" id="3.6.1.7"/>
    </reaction>
</comment>
<sequence length="89" mass="10171">MKLKHICVYGRVQGVGFRFYTEKIAKALDIEGTVENVEDFVEIYAQGPETQLNNFIERIVKGPSPMSKVDTYTIDELPPDESIKGFWTK</sequence>
<dbReference type="Gene3D" id="3.30.70.100">
    <property type="match status" value="1"/>
</dbReference>
<feature type="domain" description="Acylphosphatase-like" evidence="7">
    <location>
        <begin position="3"/>
        <end position="89"/>
    </location>
</feature>
<reference evidence="8 9" key="1">
    <citation type="journal article" date="2013" name="Genome Announc.">
        <title>Genome Sequence of Staphylococcus massiliensis Strain S46, Isolated from the Surface of Healthy Human Skin.</title>
        <authorList>
            <person name="Srivastav R."/>
            <person name="Singh A."/>
            <person name="Jangir P.K."/>
            <person name="Kumari C."/>
            <person name="Muduli S."/>
            <person name="Sharma R."/>
        </authorList>
    </citation>
    <scope>NUCLEOTIDE SEQUENCE [LARGE SCALE GENOMIC DNA]</scope>
    <source>
        <strain evidence="8 9">S46</strain>
    </source>
</reference>
<accession>K9B006</accession>
<evidence type="ECO:0000256" key="4">
    <source>
        <dbReference type="ARBA" id="ARBA00047645"/>
    </source>
</evidence>
<evidence type="ECO:0000313" key="9">
    <source>
        <dbReference type="Proteomes" id="UP000009885"/>
    </source>
</evidence>
<gene>
    <name evidence="8" type="ORF">C273_08446</name>
</gene>
<dbReference type="OrthoDB" id="9808093at2"/>
<dbReference type="SUPFAM" id="SSF54975">
    <property type="entry name" value="Acylphosphatase/BLUF domain-like"/>
    <property type="match status" value="1"/>
</dbReference>
<feature type="active site" evidence="5">
    <location>
        <position position="18"/>
    </location>
</feature>
<dbReference type="PROSITE" id="PS51160">
    <property type="entry name" value="ACYLPHOSPHATASE_3"/>
    <property type="match status" value="1"/>
</dbReference>
<dbReference type="NCBIfam" id="NF011005">
    <property type="entry name" value="PRK14431.1"/>
    <property type="match status" value="1"/>
</dbReference>
<organism evidence="8 9">
    <name type="scientific">Staphylococcus massiliensis S46</name>
    <dbReference type="NCBI Taxonomy" id="1229783"/>
    <lineage>
        <taxon>Bacteria</taxon>
        <taxon>Bacillati</taxon>
        <taxon>Bacillota</taxon>
        <taxon>Bacilli</taxon>
        <taxon>Bacillales</taxon>
        <taxon>Staphylococcaceae</taxon>
        <taxon>Staphylococcus</taxon>
    </lineage>
</organism>
<dbReference type="GO" id="GO:0003998">
    <property type="term" value="F:acylphosphatase activity"/>
    <property type="evidence" value="ECO:0007669"/>
    <property type="project" value="UniProtKB-EC"/>
</dbReference>
<evidence type="ECO:0000256" key="2">
    <source>
        <dbReference type="ARBA" id="ARBA00012150"/>
    </source>
</evidence>
<name>K9B006_9STAP</name>
<comment type="similarity">
    <text evidence="1 6">Belongs to the acylphosphatase family.</text>
</comment>
<dbReference type="Proteomes" id="UP000009885">
    <property type="component" value="Unassembled WGS sequence"/>
</dbReference>
<dbReference type="AlphaFoldDB" id="K9B006"/>
<dbReference type="PANTHER" id="PTHR47268:SF4">
    <property type="entry name" value="ACYLPHOSPHATASE"/>
    <property type="match status" value="1"/>
</dbReference>
<keyword evidence="9" id="KW-1185">Reference proteome</keyword>
<dbReference type="PROSITE" id="PS00150">
    <property type="entry name" value="ACYLPHOSPHATASE_1"/>
    <property type="match status" value="1"/>
</dbReference>
<dbReference type="EC" id="3.6.1.7" evidence="2 5"/>
<proteinExistence type="inferred from homology"/>
<feature type="active site" evidence="5">
    <location>
        <position position="36"/>
    </location>
</feature>
<evidence type="ECO:0000256" key="6">
    <source>
        <dbReference type="RuleBase" id="RU004168"/>
    </source>
</evidence>
<evidence type="ECO:0000256" key="3">
    <source>
        <dbReference type="ARBA" id="ARBA00015991"/>
    </source>
</evidence>
<evidence type="ECO:0000256" key="5">
    <source>
        <dbReference type="PROSITE-ProRule" id="PRU00520"/>
    </source>
</evidence>
<dbReference type="PATRIC" id="fig|1229783.3.peg.1700"/>
<evidence type="ECO:0000256" key="1">
    <source>
        <dbReference type="ARBA" id="ARBA00005614"/>
    </source>
</evidence>
<dbReference type="InterPro" id="IPR036046">
    <property type="entry name" value="Acylphosphatase-like_dom_sf"/>
</dbReference>
<dbReference type="PANTHER" id="PTHR47268">
    <property type="entry name" value="ACYLPHOSPHATASE"/>
    <property type="match status" value="1"/>
</dbReference>
<dbReference type="InterPro" id="IPR020456">
    <property type="entry name" value="Acylphosphatase"/>
</dbReference>
<protein>
    <recommendedName>
        <fullName evidence="3 5">acylphosphatase</fullName>
        <ecNumber evidence="2 5">3.6.1.7</ecNumber>
    </recommendedName>
</protein>
<evidence type="ECO:0000259" key="7">
    <source>
        <dbReference type="PROSITE" id="PS51160"/>
    </source>
</evidence>